<gene>
    <name evidence="1" type="ORF">CMV_010953</name>
</gene>
<dbReference type="AlphaFoldDB" id="A0A8J4RID9"/>
<dbReference type="Proteomes" id="UP000737018">
    <property type="component" value="Unassembled WGS sequence"/>
</dbReference>
<accession>A0A8J4RID9</accession>
<evidence type="ECO:0000313" key="1">
    <source>
        <dbReference type="EMBL" id="KAF3964802.1"/>
    </source>
</evidence>
<evidence type="ECO:0000313" key="2">
    <source>
        <dbReference type="Proteomes" id="UP000737018"/>
    </source>
</evidence>
<proteinExistence type="predicted"/>
<keyword evidence="2" id="KW-1185">Reference proteome</keyword>
<comment type="caution">
    <text evidence="1">The sequence shown here is derived from an EMBL/GenBank/DDBJ whole genome shotgun (WGS) entry which is preliminary data.</text>
</comment>
<dbReference type="EMBL" id="JRKL02001311">
    <property type="protein sequence ID" value="KAF3964802.1"/>
    <property type="molecule type" value="Genomic_DNA"/>
</dbReference>
<sequence length="121" mass="13678">MESFFSDQLDGDFMISSPVRNLQSPQTSTYNYNYNYAQAMQGQSLSGCSPPRLLSQIGPFRSTNKGKGLSPLHRVFNSPKNQYMQPAEGLSLPAIEDFWMIILEVHHTVSISQTLFQQWTA</sequence>
<dbReference type="OrthoDB" id="1936481at2759"/>
<protein>
    <submittedName>
        <fullName evidence="1">Uncharacterized protein</fullName>
    </submittedName>
</protein>
<reference evidence="1" key="1">
    <citation type="submission" date="2020-03" db="EMBL/GenBank/DDBJ databases">
        <title>Castanea mollissima Vanexum genome sequencing.</title>
        <authorList>
            <person name="Staton M."/>
        </authorList>
    </citation>
    <scope>NUCLEOTIDE SEQUENCE</scope>
    <source>
        <tissue evidence="1">Leaf</tissue>
    </source>
</reference>
<name>A0A8J4RID9_9ROSI</name>
<organism evidence="1 2">
    <name type="scientific">Castanea mollissima</name>
    <name type="common">Chinese chestnut</name>
    <dbReference type="NCBI Taxonomy" id="60419"/>
    <lineage>
        <taxon>Eukaryota</taxon>
        <taxon>Viridiplantae</taxon>
        <taxon>Streptophyta</taxon>
        <taxon>Embryophyta</taxon>
        <taxon>Tracheophyta</taxon>
        <taxon>Spermatophyta</taxon>
        <taxon>Magnoliopsida</taxon>
        <taxon>eudicotyledons</taxon>
        <taxon>Gunneridae</taxon>
        <taxon>Pentapetalae</taxon>
        <taxon>rosids</taxon>
        <taxon>fabids</taxon>
        <taxon>Fagales</taxon>
        <taxon>Fagaceae</taxon>
        <taxon>Castanea</taxon>
    </lineage>
</organism>